<organism evidence="2 3">
    <name type="scientific">Clostridium saudiense</name>
    <dbReference type="NCBI Taxonomy" id="1414720"/>
    <lineage>
        <taxon>Bacteria</taxon>
        <taxon>Bacillati</taxon>
        <taxon>Bacillota</taxon>
        <taxon>Clostridia</taxon>
        <taxon>Eubacteriales</taxon>
        <taxon>Clostridiaceae</taxon>
        <taxon>Clostridium</taxon>
    </lineage>
</organism>
<dbReference type="RefSeq" id="WP_195964731.1">
    <property type="nucleotide sequence ID" value="NZ_JACJLL010000044.1"/>
</dbReference>
<dbReference type="InterPro" id="IPR047640">
    <property type="entry name" value="RpiR-like"/>
</dbReference>
<feature type="domain" description="HTH rpiR-type" evidence="1">
    <location>
        <begin position="3"/>
        <end position="70"/>
    </location>
</feature>
<evidence type="ECO:0000313" key="3">
    <source>
        <dbReference type="Proteomes" id="UP000767334"/>
    </source>
</evidence>
<accession>A0ABS2FHH5</accession>
<gene>
    <name evidence="2" type="ORF">H6A19_08515</name>
</gene>
<dbReference type="PANTHER" id="PTHR30514:SF1">
    <property type="entry name" value="HTH-TYPE TRANSCRIPTIONAL REGULATOR HEXR-RELATED"/>
    <property type="match status" value="1"/>
</dbReference>
<evidence type="ECO:0000259" key="1">
    <source>
        <dbReference type="Pfam" id="PF01418"/>
    </source>
</evidence>
<sequence length="253" mass="29596">MIIDKLNDKLNSNDHQSTAYIISMYVKKNIDKIYKMTIEDVGAQCFVSKGQVSKYVKSLGFNSYGEFKTACLEYCDSLTRKKVLFSKELSLIENSFYFTSSIGKIIKFVSENIDYSILNNIIKDISRSKRIYIYAQGDSRALCNLIQSEFSTFYKEVFICDVDFLKEYTFKGNDLLIILSVNGQTFYYNKRIIRRIESANINMWLITCQQNIDFSKNKLIIPSNNQIYNEYALRHIIDIIISELRLEQTRKFP</sequence>
<dbReference type="Proteomes" id="UP000767334">
    <property type="component" value="Unassembled WGS sequence"/>
</dbReference>
<dbReference type="InterPro" id="IPR009057">
    <property type="entry name" value="Homeodomain-like_sf"/>
</dbReference>
<dbReference type="PANTHER" id="PTHR30514">
    <property type="entry name" value="GLUCOKINASE"/>
    <property type="match status" value="1"/>
</dbReference>
<dbReference type="SUPFAM" id="SSF46689">
    <property type="entry name" value="Homeodomain-like"/>
    <property type="match status" value="1"/>
</dbReference>
<reference evidence="2 3" key="1">
    <citation type="journal article" date="2021" name="Sci. Rep.">
        <title>The distribution of antibiotic resistance genes in chicken gut microbiota commensals.</title>
        <authorList>
            <person name="Juricova H."/>
            <person name="Matiasovicova J."/>
            <person name="Kubasova T."/>
            <person name="Cejkova D."/>
            <person name="Rychlik I."/>
        </authorList>
    </citation>
    <scope>NUCLEOTIDE SEQUENCE [LARGE SCALE GENOMIC DNA]</scope>
    <source>
        <strain evidence="2 3">An435</strain>
    </source>
</reference>
<dbReference type="Gene3D" id="3.40.50.10490">
    <property type="entry name" value="Glucose-6-phosphate isomerase like protein, domain 1"/>
    <property type="match status" value="1"/>
</dbReference>
<dbReference type="InterPro" id="IPR000281">
    <property type="entry name" value="HTH_RpiR"/>
</dbReference>
<proteinExistence type="predicted"/>
<keyword evidence="3" id="KW-1185">Reference proteome</keyword>
<protein>
    <submittedName>
        <fullName evidence="2">MurR/RpiR family transcriptional regulator</fullName>
    </submittedName>
</protein>
<dbReference type="Pfam" id="PF01418">
    <property type="entry name" value="HTH_6"/>
    <property type="match status" value="1"/>
</dbReference>
<dbReference type="SUPFAM" id="SSF53697">
    <property type="entry name" value="SIS domain"/>
    <property type="match status" value="1"/>
</dbReference>
<dbReference type="Gene3D" id="1.10.10.10">
    <property type="entry name" value="Winged helix-like DNA-binding domain superfamily/Winged helix DNA-binding domain"/>
    <property type="match status" value="1"/>
</dbReference>
<dbReference type="InterPro" id="IPR046348">
    <property type="entry name" value="SIS_dom_sf"/>
</dbReference>
<evidence type="ECO:0000313" key="2">
    <source>
        <dbReference type="EMBL" id="MBM6819378.1"/>
    </source>
</evidence>
<comment type="caution">
    <text evidence="2">The sequence shown here is derived from an EMBL/GenBank/DDBJ whole genome shotgun (WGS) entry which is preliminary data.</text>
</comment>
<dbReference type="InterPro" id="IPR036388">
    <property type="entry name" value="WH-like_DNA-bd_sf"/>
</dbReference>
<name>A0ABS2FHH5_9CLOT</name>
<dbReference type="EMBL" id="JACJLL010000044">
    <property type="protein sequence ID" value="MBM6819378.1"/>
    <property type="molecule type" value="Genomic_DNA"/>
</dbReference>